<feature type="transmembrane region" description="Helical" evidence="7">
    <location>
        <begin position="318"/>
        <end position="340"/>
    </location>
</feature>
<dbReference type="SUPFAM" id="SSF103473">
    <property type="entry name" value="MFS general substrate transporter"/>
    <property type="match status" value="1"/>
</dbReference>
<feature type="transmembrane region" description="Helical" evidence="7">
    <location>
        <begin position="352"/>
        <end position="372"/>
    </location>
</feature>
<protein>
    <recommendedName>
        <fullName evidence="10">MFS general substrate transporter</fullName>
    </recommendedName>
</protein>
<feature type="transmembrane region" description="Helical" evidence="7">
    <location>
        <begin position="183"/>
        <end position="201"/>
    </location>
</feature>
<feature type="transmembrane region" description="Helical" evidence="7">
    <location>
        <begin position="221"/>
        <end position="242"/>
    </location>
</feature>
<evidence type="ECO:0000256" key="4">
    <source>
        <dbReference type="ARBA" id="ARBA00022692"/>
    </source>
</evidence>
<evidence type="ECO:0000256" key="1">
    <source>
        <dbReference type="ARBA" id="ARBA00004141"/>
    </source>
</evidence>
<feature type="transmembrane region" description="Helical" evidence="7">
    <location>
        <begin position="45"/>
        <end position="63"/>
    </location>
</feature>
<name>A0A2J6Q4T5_9HELO</name>
<keyword evidence="5 7" id="KW-1133">Transmembrane helix</keyword>
<keyword evidence="3" id="KW-0813">Transport</keyword>
<organism evidence="8 9">
    <name type="scientific">Hyaloscypha hepaticicola</name>
    <dbReference type="NCBI Taxonomy" id="2082293"/>
    <lineage>
        <taxon>Eukaryota</taxon>
        <taxon>Fungi</taxon>
        <taxon>Dikarya</taxon>
        <taxon>Ascomycota</taxon>
        <taxon>Pezizomycotina</taxon>
        <taxon>Leotiomycetes</taxon>
        <taxon>Helotiales</taxon>
        <taxon>Hyaloscyphaceae</taxon>
        <taxon>Hyaloscypha</taxon>
    </lineage>
</organism>
<comment type="similarity">
    <text evidence="2">Belongs to the major facilitator superfamily. TCR/Tet family.</text>
</comment>
<keyword evidence="4 7" id="KW-0812">Transmembrane</keyword>
<keyword evidence="6 7" id="KW-0472">Membrane</keyword>
<dbReference type="GO" id="GO:0022857">
    <property type="term" value="F:transmembrane transporter activity"/>
    <property type="evidence" value="ECO:0007669"/>
    <property type="project" value="TreeGrafter"/>
</dbReference>
<sequence length="421" mass="47450">MPRRDWLFMLTSLNKSRALVIYSILDSIFLFVLDNTIIIDIQSVIGIHFNTISNVIPTNLVWARIYKQFNTKWTYILYITLFEVGSITYSTVPSIVILIIGHAICGLGGSGIYIGTMALLTIITTIYEYPIYLGVLEPIIGGDPHPGISPINRAREIDYIRAALLFGTFVSGFITVSGKILGLFFYSSILFIILGIQQVYITFTTISRYILPIEFFKSRTILILSAMTFTDSTTVFLPIYLVPIFFQFTHNNTALEASICLLPFIFLIIFAIIGNSTILSVYEYYIPWYTLGNILVITRGALIYTIDVDPSVFRVYNLSIIMGFGTGLLTQVLFSIAQTTIETEFITSEVEFITYTQVSGVTIILAIINSIFLNKSQSIIHIILPEISISDIQVTITGTESVLITSLLLYRRRYIIKEVIY</sequence>
<dbReference type="EMBL" id="KZ613481">
    <property type="protein sequence ID" value="PMD21290.1"/>
    <property type="molecule type" value="Genomic_DNA"/>
</dbReference>
<dbReference type="PANTHER" id="PTHR23501">
    <property type="entry name" value="MAJOR FACILITATOR SUPERFAMILY"/>
    <property type="match status" value="1"/>
</dbReference>
<dbReference type="AlphaFoldDB" id="A0A2J6Q4T5"/>
<evidence type="ECO:0008006" key="10">
    <source>
        <dbReference type="Google" id="ProtNLM"/>
    </source>
</evidence>
<evidence type="ECO:0000256" key="3">
    <source>
        <dbReference type="ARBA" id="ARBA00022448"/>
    </source>
</evidence>
<dbReference type="OrthoDB" id="10021397at2759"/>
<accession>A0A2J6Q4T5</accession>
<dbReference type="PANTHER" id="PTHR23501:SF12">
    <property type="entry name" value="MAJOR FACILITATOR SUPERFAMILY (MFS) PROFILE DOMAIN-CONTAINING PROTEIN-RELATED"/>
    <property type="match status" value="1"/>
</dbReference>
<feature type="transmembrane region" description="Helical" evidence="7">
    <location>
        <begin position="20"/>
        <end position="39"/>
    </location>
</feature>
<dbReference type="InterPro" id="IPR036259">
    <property type="entry name" value="MFS_trans_sf"/>
</dbReference>
<feature type="transmembrane region" description="Helical" evidence="7">
    <location>
        <begin position="254"/>
        <end position="274"/>
    </location>
</feature>
<feature type="transmembrane region" description="Helical" evidence="7">
    <location>
        <begin position="159"/>
        <end position="177"/>
    </location>
</feature>
<dbReference type="GO" id="GO:0005886">
    <property type="term" value="C:plasma membrane"/>
    <property type="evidence" value="ECO:0007669"/>
    <property type="project" value="TreeGrafter"/>
</dbReference>
<feature type="transmembrane region" description="Helical" evidence="7">
    <location>
        <begin position="392"/>
        <end position="410"/>
    </location>
</feature>
<evidence type="ECO:0000313" key="9">
    <source>
        <dbReference type="Proteomes" id="UP000235672"/>
    </source>
</evidence>
<comment type="subcellular location">
    <subcellularLocation>
        <location evidence="1">Membrane</location>
        <topology evidence="1">Multi-pass membrane protein</topology>
    </subcellularLocation>
</comment>
<proteinExistence type="inferred from homology"/>
<gene>
    <name evidence="8" type="ORF">NA56DRAFT_670833</name>
</gene>
<feature type="transmembrane region" description="Helical" evidence="7">
    <location>
        <begin position="110"/>
        <end position="129"/>
    </location>
</feature>
<feature type="transmembrane region" description="Helical" evidence="7">
    <location>
        <begin position="286"/>
        <end position="306"/>
    </location>
</feature>
<reference evidence="8 9" key="1">
    <citation type="submission" date="2016-05" db="EMBL/GenBank/DDBJ databases">
        <title>A degradative enzymes factory behind the ericoid mycorrhizal symbiosis.</title>
        <authorList>
            <consortium name="DOE Joint Genome Institute"/>
            <person name="Martino E."/>
            <person name="Morin E."/>
            <person name="Grelet G."/>
            <person name="Kuo A."/>
            <person name="Kohler A."/>
            <person name="Daghino S."/>
            <person name="Barry K."/>
            <person name="Choi C."/>
            <person name="Cichocki N."/>
            <person name="Clum A."/>
            <person name="Copeland A."/>
            <person name="Hainaut M."/>
            <person name="Haridas S."/>
            <person name="Labutti K."/>
            <person name="Lindquist E."/>
            <person name="Lipzen A."/>
            <person name="Khouja H.-R."/>
            <person name="Murat C."/>
            <person name="Ohm R."/>
            <person name="Olson A."/>
            <person name="Spatafora J."/>
            <person name="Veneault-Fourrey C."/>
            <person name="Henrissat B."/>
            <person name="Grigoriev I."/>
            <person name="Martin F."/>
            <person name="Perotto S."/>
        </authorList>
    </citation>
    <scope>NUCLEOTIDE SEQUENCE [LARGE SCALE GENOMIC DNA]</scope>
    <source>
        <strain evidence="8 9">UAMH 7357</strain>
    </source>
</reference>
<dbReference type="Proteomes" id="UP000235672">
    <property type="component" value="Unassembled WGS sequence"/>
</dbReference>
<dbReference type="Gene3D" id="1.20.1250.20">
    <property type="entry name" value="MFS general substrate transporter like domains"/>
    <property type="match status" value="1"/>
</dbReference>
<keyword evidence="9" id="KW-1185">Reference proteome</keyword>
<evidence type="ECO:0000313" key="8">
    <source>
        <dbReference type="EMBL" id="PMD21290.1"/>
    </source>
</evidence>
<evidence type="ECO:0000256" key="6">
    <source>
        <dbReference type="ARBA" id="ARBA00023136"/>
    </source>
</evidence>
<evidence type="ECO:0000256" key="5">
    <source>
        <dbReference type="ARBA" id="ARBA00022989"/>
    </source>
</evidence>
<evidence type="ECO:0000256" key="7">
    <source>
        <dbReference type="SAM" id="Phobius"/>
    </source>
</evidence>
<evidence type="ECO:0000256" key="2">
    <source>
        <dbReference type="ARBA" id="ARBA00007520"/>
    </source>
</evidence>
<feature type="transmembrane region" description="Helical" evidence="7">
    <location>
        <begin position="75"/>
        <end position="104"/>
    </location>
</feature>